<dbReference type="Proteomes" id="UP001500822">
    <property type="component" value="Unassembled WGS sequence"/>
</dbReference>
<sequence length="87" mass="9188">MSILNRHKGYPHLTGTLTPSAQRRQPTTKATVGTRGGSRGSRLWGGLPRTWGTAAFAPEVDGGRVDGDVALGGQVGHGLGRAHQFER</sequence>
<keyword evidence="3" id="KW-1185">Reference proteome</keyword>
<gene>
    <name evidence="2" type="ORF">GCM10023217_28300</name>
</gene>
<evidence type="ECO:0000313" key="2">
    <source>
        <dbReference type="EMBL" id="GAA4754989.1"/>
    </source>
</evidence>
<protein>
    <submittedName>
        <fullName evidence="2">Uncharacterized protein</fullName>
    </submittedName>
</protein>
<evidence type="ECO:0000313" key="3">
    <source>
        <dbReference type="Proteomes" id="UP001500822"/>
    </source>
</evidence>
<feature type="compositionally biased region" description="Polar residues" evidence="1">
    <location>
        <begin position="15"/>
        <end position="31"/>
    </location>
</feature>
<name>A0ABP8ZFK4_9ACTN</name>
<accession>A0ABP8ZFK4</accession>
<evidence type="ECO:0000256" key="1">
    <source>
        <dbReference type="SAM" id="MobiDB-lite"/>
    </source>
</evidence>
<proteinExistence type="predicted"/>
<feature type="region of interest" description="Disordered" evidence="1">
    <location>
        <begin position="1"/>
        <end position="45"/>
    </location>
</feature>
<dbReference type="EMBL" id="BAABIE010000014">
    <property type="protein sequence ID" value="GAA4754989.1"/>
    <property type="molecule type" value="Genomic_DNA"/>
</dbReference>
<reference evidence="3" key="1">
    <citation type="journal article" date="2019" name="Int. J. Syst. Evol. Microbiol.">
        <title>The Global Catalogue of Microorganisms (GCM) 10K type strain sequencing project: providing services to taxonomists for standard genome sequencing and annotation.</title>
        <authorList>
            <consortium name="The Broad Institute Genomics Platform"/>
            <consortium name="The Broad Institute Genome Sequencing Center for Infectious Disease"/>
            <person name="Wu L."/>
            <person name="Ma J."/>
        </authorList>
    </citation>
    <scope>NUCLEOTIDE SEQUENCE [LARGE SCALE GENOMIC DNA]</scope>
    <source>
        <strain evidence="3">JCM 18077</strain>
    </source>
</reference>
<feature type="compositionally biased region" description="Basic residues" evidence="1">
    <location>
        <begin position="1"/>
        <end position="10"/>
    </location>
</feature>
<organism evidence="2 3">
    <name type="scientific">Gordonia alkaliphila</name>
    <dbReference type="NCBI Taxonomy" id="1053547"/>
    <lineage>
        <taxon>Bacteria</taxon>
        <taxon>Bacillati</taxon>
        <taxon>Actinomycetota</taxon>
        <taxon>Actinomycetes</taxon>
        <taxon>Mycobacteriales</taxon>
        <taxon>Gordoniaceae</taxon>
        <taxon>Gordonia</taxon>
    </lineage>
</organism>
<comment type="caution">
    <text evidence="2">The sequence shown here is derived from an EMBL/GenBank/DDBJ whole genome shotgun (WGS) entry which is preliminary data.</text>
</comment>